<reference evidence="2 3" key="1">
    <citation type="submission" date="2018-10" db="EMBL/GenBank/DDBJ databases">
        <title>Genomic Encyclopedia of Type Strains, Phase IV (KMG-IV): sequencing the most valuable type-strain genomes for metagenomic binning, comparative biology and taxonomic classification.</title>
        <authorList>
            <person name="Goeker M."/>
        </authorList>
    </citation>
    <scope>NUCLEOTIDE SEQUENCE [LARGE SCALE GENOMIC DNA]</scope>
    <source>
        <strain evidence="2 3">DSM 26916</strain>
    </source>
</reference>
<accession>A0A497XEF1</accession>
<dbReference type="NCBIfam" id="TIGR03467">
    <property type="entry name" value="HpnE"/>
    <property type="match status" value="1"/>
</dbReference>
<dbReference type="RefSeq" id="WP_121242160.1">
    <property type="nucleotide sequence ID" value="NZ_BHVV01000008.1"/>
</dbReference>
<proteinExistence type="predicted"/>
<dbReference type="EMBL" id="RCCI01000005">
    <property type="protein sequence ID" value="RLJ65370.1"/>
    <property type="molecule type" value="Genomic_DNA"/>
</dbReference>
<dbReference type="Pfam" id="PF01593">
    <property type="entry name" value="Amino_oxidase"/>
    <property type="match status" value="1"/>
</dbReference>
<dbReference type="InterPro" id="IPR002937">
    <property type="entry name" value="Amino_oxidase"/>
</dbReference>
<dbReference type="AlphaFoldDB" id="A0A497XEF1"/>
<dbReference type="Gene3D" id="3.50.50.60">
    <property type="entry name" value="FAD/NAD(P)-binding domain"/>
    <property type="match status" value="2"/>
</dbReference>
<feature type="domain" description="Amine oxidase" evidence="1">
    <location>
        <begin position="11"/>
        <end position="426"/>
    </location>
</feature>
<evidence type="ECO:0000259" key="1">
    <source>
        <dbReference type="Pfam" id="PF01593"/>
    </source>
</evidence>
<evidence type="ECO:0000313" key="2">
    <source>
        <dbReference type="EMBL" id="RLJ65370.1"/>
    </source>
</evidence>
<dbReference type="SUPFAM" id="SSF51905">
    <property type="entry name" value="FAD/NAD(P)-binding domain"/>
    <property type="match status" value="1"/>
</dbReference>
<organism evidence="2 3">
    <name type="scientific">Sulfurisoma sediminicola</name>
    <dbReference type="NCBI Taxonomy" id="1381557"/>
    <lineage>
        <taxon>Bacteria</taxon>
        <taxon>Pseudomonadati</taxon>
        <taxon>Pseudomonadota</taxon>
        <taxon>Betaproteobacteria</taxon>
        <taxon>Nitrosomonadales</taxon>
        <taxon>Sterolibacteriaceae</taxon>
        <taxon>Sulfurisoma</taxon>
    </lineage>
</organism>
<dbReference type="PANTHER" id="PTHR42923:SF47">
    <property type="entry name" value="BLR3003 PROTEIN"/>
    <property type="match status" value="1"/>
</dbReference>
<dbReference type="InterPro" id="IPR017830">
    <property type="entry name" value="SQase_HpnE"/>
</dbReference>
<dbReference type="PRINTS" id="PR00419">
    <property type="entry name" value="ADXRDTASE"/>
</dbReference>
<sequence length="430" mass="45597">MTVAIVGAGYAGMAAAAELAAAGRQVTVFEASRTLGGRARAVDLEGLTVDNGAHIFVGAYSETLRLMELVGAAPSRLLRRQPLRLEYPGELLITAPRLPAPLHLAWALLGARGLSWPEKFAAIRFMQGLKRRRFRLSQDLPVADYFRDTRQPERLVRYLWEPLCVAALNTPTARASMQVFANVLRDSLAADRGASDFLLPQVDFSRLFPEPAAAFVAARGGAVRRETRIGAIGRDAAGFRLDANGSMSGPFDQLVVAVAPQHLDKLVAGLPQMAASVGQVAGFAYEPIVSAYLAYPENVRLPCAMVGVAGGAAQWLFDRGLLYGQPGLISAVISAHGRHETLDHDALAAAIHGEIARVVPGLPAPRWSRIITEKRATFACTPGIARPPTVTPLAGLCLAGDYVAGDYPATLEGAARSGVAAARALLQAAD</sequence>
<dbReference type="Proteomes" id="UP000268908">
    <property type="component" value="Unassembled WGS sequence"/>
</dbReference>
<dbReference type="InterPro" id="IPR036188">
    <property type="entry name" value="FAD/NAD-bd_sf"/>
</dbReference>
<dbReference type="PANTHER" id="PTHR42923">
    <property type="entry name" value="PROTOPORPHYRINOGEN OXIDASE"/>
    <property type="match status" value="1"/>
</dbReference>
<dbReference type="Gene3D" id="3.90.660.10">
    <property type="match status" value="1"/>
</dbReference>
<comment type="caution">
    <text evidence="2">The sequence shown here is derived from an EMBL/GenBank/DDBJ whole genome shotgun (WGS) entry which is preliminary data.</text>
</comment>
<dbReference type="OrthoDB" id="7849608at2"/>
<protein>
    <submittedName>
        <fullName evidence="2">Squalene-associated FAD-dependent desaturase</fullName>
    </submittedName>
</protein>
<dbReference type="InterPro" id="IPR050464">
    <property type="entry name" value="Zeta_carotene_desat/Oxidored"/>
</dbReference>
<dbReference type="GO" id="GO:0016491">
    <property type="term" value="F:oxidoreductase activity"/>
    <property type="evidence" value="ECO:0007669"/>
    <property type="project" value="InterPro"/>
</dbReference>
<keyword evidence="3" id="KW-1185">Reference proteome</keyword>
<name>A0A497XEF1_9PROT</name>
<gene>
    <name evidence="2" type="ORF">DFR35_2034</name>
</gene>
<evidence type="ECO:0000313" key="3">
    <source>
        <dbReference type="Proteomes" id="UP000268908"/>
    </source>
</evidence>